<dbReference type="GO" id="GO:0008236">
    <property type="term" value="F:serine-type peptidase activity"/>
    <property type="evidence" value="ECO:0007669"/>
    <property type="project" value="UniProtKB-KW"/>
</dbReference>
<dbReference type="Proteomes" id="UP000028725">
    <property type="component" value="Unassembled WGS sequence"/>
</dbReference>
<name>A0A085VZC2_9BACT</name>
<dbReference type="SUPFAM" id="SSF52317">
    <property type="entry name" value="Class I glutamine amidotransferase-like"/>
    <property type="match status" value="1"/>
</dbReference>
<dbReference type="GO" id="GO:0006508">
    <property type="term" value="P:proteolysis"/>
    <property type="evidence" value="ECO:0007669"/>
    <property type="project" value="UniProtKB-KW"/>
</dbReference>
<dbReference type="GO" id="GO:0008241">
    <property type="term" value="F:peptidyl-dipeptidase activity"/>
    <property type="evidence" value="ECO:0007669"/>
    <property type="project" value="UniProtKB-EC"/>
</dbReference>
<comment type="catalytic activity">
    <reaction evidence="1">
        <text>[L-4-(L-arginin-2-N-yl)aspartate](n) + H2O = [L-4-(L-arginin-2-N-yl)aspartate](n-1) + L-4-(L-arginin-2-N-yl)aspartate</text>
        <dbReference type="Rhea" id="RHEA:12845"/>
        <dbReference type="Rhea" id="RHEA-COMP:13728"/>
        <dbReference type="Rhea" id="RHEA-COMP:13734"/>
        <dbReference type="ChEBI" id="CHEBI:15377"/>
        <dbReference type="ChEBI" id="CHEBI:137986"/>
        <dbReference type="ChEBI" id="CHEBI:137991"/>
        <dbReference type="EC" id="3.4.15.6"/>
    </reaction>
</comment>
<feature type="active site" description="Charge relay system" evidence="9">
    <location>
        <position position="173"/>
    </location>
</feature>
<evidence type="ECO:0000256" key="7">
    <source>
        <dbReference type="ARBA" id="ARBA00022801"/>
    </source>
</evidence>
<keyword evidence="6" id="KW-0645">Protease</keyword>
<organism evidence="10 11">
    <name type="scientific">Hyalangium minutum</name>
    <dbReference type="NCBI Taxonomy" id="394096"/>
    <lineage>
        <taxon>Bacteria</taxon>
        <taxon>Pseudomonadati</taxon>
        <taxon>Myxococcota</taxon>
        <taxon>Myxococcia</taxon>
        <taxon>Myxococcales</taxon>
        <taxon>Cystobacterineae</taxon>
        <taxon>Archangiaceae</taxon>
        <taxon>Hyalangium</taxon>
    </lineage>
</organism>
<evidence type="ECO:0000256" key="1">
    <source>
        <dbReference type="ARBA" id="ARBA00001092"/>
    </source>
</evidence>
<keyword evidence="11" id="KW-1185">Reference proteome</keyword>
<evidence type="ECO:0000256" key="2">
    <source>
        <dbReference type="ARBA" id="ARBA00002039"/>
    </source>
</evidence>
<feature type="active site" description="Charge relay system" evidence="9">
    <location>
        <position position="200"/>
    </location>
</feature>
<dbReference type="InterPro" id="IPR029062">
    <property type="entry name" value="Class_I_gatase-like"/>
</dbReference>
<dbReference type="CDD" id="cd03145">
    <property type="entry name" value="GAT1_cyanophycinase"/>
    <property type="match status" value="1"/>
</dbReference>
<dbReference type="Pfam" id="PF03575">
    <property type="entry name" value="Peptidase_S51"/>
    <property type="match status" value="1"/>
</dbReference>
<evidence type="ECO:0000256" key="3">
    <source>
        <dbReference type="ARBA" id="ARBA00006534"/>
    </source>
</evidence>
<gene>
    <name evidence="10" type="ORF">DB31_4698</name>
</gene>
<dbReference type="OrthoDB" id="9799980at2"/>
<protein>
    <recommendedName>
        <fullName evidence="5">Cyanophycinase</fullName>
        <ecNumber evidence="4">3.4.15.6</ecNumber>
    </recommendedName>
</protein>
<reference evidence="10 11" key="1">
    <citation type="submission" date="2014-04" db="EMBL/GenBank/DDBJ databases">
        <title>Genome assembly of Hyalangium minutum DSM 14724.</title>
        <authorList>
            <person name="Sharma G."/>
            <person name="Subramanian S."/>
        </authorList>
    </citation>
    <scope>NUCLEOTIDE SEQUENCE [LARGE SCALE GENOMIC DNA]</scope>
    <source>
        <strain evidence="10 11">DSM 14724</strain>
    </source>
</reference>
<dbReference type="PIRSF" id="PIRSF032067">
    <property type="entry name" value="Cyanophycinase"/>
    <property type="match status" value="1"/>
</dbReference>
<dbReference type="AlphaFoldDB" id="A0A085VZC2"/>
<dbReference type="Gene3D" id="3.40.50.880">
    <property type="match status" value="1"/>
</dbReference>
<dbReference type="PANTHER" id="PTHR36175:SF1">
    <property type="entry name" value="CYANOPHYCINASE"/>
    <property type="match status" value="1"/>
</dbReference>
<dbReference type="RefSeq" id="WP_044198769.1">
    <property type="nucleotide sequence ID" value="NZ_JMCB01000028.1"/>
</dbReference>
<keyword evidence="8" id="KW-0720">Serine protease</keyword>
<evidence type="ECO:0000256" key="8">
    <source>
        <dbReference type="ARBA" id="ARBA00022825"/>
    </source>
</evidence>
<comment type="similarity">
    <text evidence="3">Belongs to the peptidase S51 family.</text>
</comment>
<evidence type="ECO:0000313" key="11">
    <source>
        <dbReference type="Proteomes" id="UP000028725"/>
    </source>
</evidence>
<feature type="active site" description="Charge relay system" evidence="9">
    <location>
        <position position="132"/>
    </location>
</feature>
<accession>A0A085VZC2</accession>
<comment type="function">
    <text evidence="2">Exopeptidase that catalyzes the hydrolytic cleavage of multi-L-arginyl-poly-L-aspartic acid (cyanophycin; a water-insoluble reserve polymer) into aspartate-arginine dipeptides.</text>
</comment>
<evidence type="ECO:0000256" key="5">
    <source>
        <dbReference type="ARBA" id="ARBA00015719"/>
    </source>
</evidence>
<proteinExistence type="inferred from homology"/>
<keyword evidence="7" id="KW-0378">Hydrolase</keyword>
<evidence type="ECO:0000256" key="9">
    <source>
        <dbReference type="PIRSR" id="PIRSR032067-1"/>
    </source>
</evidence>
<dbReference type="NCBIfam" id="TIGR02069">
    <property type="entry name" value="cyanophycinase"/>
    <property type="match status" value="1"/>
</dbReference>
<dbReference type="InterPro" id="IPR005320">
    <property type="entry name" value="Peptidase_S51"/>
</dbReference>
<evidence type="ECO:0000256" key="4">
    <source>
        <dbReference type="ARBA" id="ARBA00013115"/>
    </source>
</evidence>
<dbReference type="STRING" id="394096.DB31_4698"/>
<dbReference type="EMBL" id="JMCB01000028">
    <property type="protein sequence ID" value="KFE60785.1"/>
    <property type="molecule type" value="Genomic_DNA"/>
</dbReference>
<dbReference type="PANTHER" id="PTHR36175">
    <property type="entry name" value="CYANOPHYCINASE"/>
    <property type="match status" value="1"/>
</dbReference>
<dbReference type="InterPro" id="IPR011811">
    <property type="entry name" value="Peptidase_S51_cyanophycinase"/>
</dbReference>
<comment type="caution">
    <text evidence="10">The sequence shown here is derived from an EMBL/GenBank/DDBJ whole genome shotgun (WGS) entry which is preliminary data.</text>
</comment>
<evidence type="ECO:0000256" key="6">
    <source>
        <dbReference type="ARBA" id="ARBA00022670"/>
    </source>
</evidence>
<dbReference type="PATRIC" id="fig|394096.3.peg.8429"/>
<sequence>MRKKHAGDLLVIGGSEQKESDEDRAILAYAAKQAGTQGHILLLTVASSEPEAMEETYRAAFGRLGANRLEVLDIRTREQAYDPANLQKVEEAAVMFFTGGDQLRITSQIGGSPLLERILALHKSGTAIVGTSAGAAAMSETMLIGGPTNKSCLATLAMAPGLGLLEGVVVDSHFAERGRFGRLMGAVAQNPHNLGIGIDEDTAIHVTNDEEFVVLGSGAVYVIDGSTIRYTNLSDRQKAERIFTIHDARVHVLGRDDRFSLTERRPIAPPKIVQ</sequence>
<dbReference type="EC" id="3.4.15.6" evidence="4"/>
<evidence type="ECO:0000313" key="10">
    <source>
        <dbReference type="EMBL" id="KFE60785.1"/>
    </source>
</evidence>